<keyword evidence="2" id="KW-1185">Reference proteome</keyword>
<comment type="caution">
    <text evidence="1">The sequence shown here is derived from an EMBL/GenBank/DDBJ whole genome shotgun (WGS) entry which is preliminary data.</text>
</comment>
<organism evidence="1 2">
    <name type="scientific">Extremus antarcticus</name>
    <dbReference type="NCBI Taxonomy" id="702011"/>
    <lineage>
        <taxon>Eukaryota</taxon>
        <taxon>Fungi</taxon>
        <taxon>Dikarya</taxon>
        <taxon>Ascomycota</taxon>
        <taxon>Pezizomycotina</taxon>
        <taxon>Dothideomycetes</taxon>
        <taxon>Dothideomycetidae</taxon>
        <taxon>Mycosphaerellales</taxon>
        <taxon>Extremaceae</taxon>
        <taxon>Extremus</taxon>
    </lineage>
</organism>
<name>A0AAJ0D6E2_9PEZI</name>
<sequence length="277" mass="31384">MDREVSSIDAVGRTNAFRTIFEGKTTYIDPSMGSGSATQPMRIVDYSSTVLGAERSLLMKGGTAYLFASKARPEELDIPSDYHKFRDSLDAQTQSQAMKRWMDLGRPRSWDIWHNTGVLVFGIRVYPVEKGGVWVGQHRKRLYVYDPSYINEHHQSRPVSSRVVHGQPSRLRDHLMMRVEGEFLGVLREKRKWVLGSEHGSYTTYIGGGGNFLGIAECRRMTCVFLTHACWLLGKLLDAIRPFVASGMQAGSAAERRFRQASHEFDDFFSDFTTMVA</sequence>
<gene>
    <name evidence="1" type="ORF">LTR09_011414</name>
</gene>
<dbReference type="AlphaFoldDB" id="A0AAJ0D6E2"/>
<dbReference type="EMBL" id="JAWDJX010000067">
    <property type="protein sequence ID" value="KAK3047147.1"/>
    <property type="molecule type" value="Genomic_DNA"/>
</dbReference>
<protein>
    <submittedName>
        <fullName evidence="1">Uncharacterized protein</fullName>
    </submittedName>
</protein>
<evidence type="ECO:0000313" key="1">
    <source>
        <dbReference type="EMBL" id="KAK3047147.1"/>
    </source>
</evidence>
<proteinExistence type="predicted"/>
<dbReference type="Proteomes" id="UP001271007">
    <property type="component" value="Unassembled WGS sequence"/>
</dbReference>
<evidence type="ECO:0000313" key="2">
    <source>
        <dbReference type="Proteomes" id="UP001271007"/>
    </source>
</evidence>
<reference evidence="1" key="1">
    <citation type="submission" date="2023-04" db="EMBL/GenBank/DDBJ databases">
        <title>Black Yeasts Isolated from many extreme environments.</title>
        <authorList>
            <person name="Coleine C."/>
            <person name="Stajich J.E."/>
            <person name="Selbmann L."/>
        </authorList>
    </citation>
    <scope>NUCLEOTIDE SEQUENCE</scope>
    <source>
        <strain evidence="1">CCFEE 5312</strain>
    </source>
</reference>
<accession>A0AAJ0D6E2</accession>